<keyword evidence="3" id="KW-1185">Reference proteome</keyword>
<feature type="coiled-coil region" evidence="1">
    <location>
        <begin position="7"/>
        <end position="34"/>
    </location>
</feature>
<proteinExistence type="predicted"/>
<dbReference type="SMR" id="A0A314KZ06"/>
<name>A0A314KZ06_NICAT</name>
<dbReference type="Gramene" id="OIT34482">
    <property type="protein sequence ID" value="OIT34482"/>
    <property type="gene ID" value="A4A49_57087"/>
</dbReference>
<protein>
    <submittedName>
        <fullName evidence="2">Uncharacterized protein</fullName>
    </submittedName>
</protein>
<accession>A0A314KZ06</accession>
<dbReference type="EMBL" id="MJEQ01000704">
    <property type="protein sequence ID" value="OIT34482.1"/>
    <property type="molecule type" value="Genomic_DNA"/>
</dbReference>
<reference evidence="2" key="1">
    <citation type="submission" date="2016-11" db="EMBL/GenBank/DDBJ databases">
        <title>The genome of Nicotiana attenuata.</title>
        <authorList>
            <person name="Xu S."/>
            <person name="Brockmoeller T."/>
            <person name="Gaquerel E."/>
            <person name="Navarro A."/>
            <person name="Kuhl H."/>
            <person name="Gase K."/>
            <person name="Ling Z."/>
            <person name="Zhou W."/>
            <person name="Kreitzer C."/>
            <person name="Stanke M."/>
            <person name="Tang H."/>
            <person name="Lyons E."/>
            <person name="Pandey P."/>
            <person name="Pandey S.P."/>
            <person name="Timmermann B."/>
            <person name="Baldwin I.T."/>
        </authorList>
    </citation>
    <scope>NUCLEOTIDE SEQUENCE [LARGE SCALE GENOMIC DNA]</scope>
    <source>
        <strain evidence="2">UT</strain>
    </source>
</reference>
<keyword evidence="1" id="KW-0175">Coiled coil</keyword>
<evidence type="ECO:0000313" key="3">
    <source>
        <dbReference type="Proteomes" id="UP000187609"/>
    </source>
</evidence>
<dbReference type="AlphaFoldDB" id="A0A314KZ06"/>
<dbReference type="Proteomes" id="UP000187609">
    <property type="component" value="Unassembled WGS sequence"/>
</dbReference>
<evidence type="ECO:0000256" key="1">
    <source>
        <dbReference type="SAM" id="Coils"/>
    </source>
</evidence>
<evidence type="ECO:0000313" key="2">
    <source>
        <dbReference type="EMBL" id="OIT34482.1"/>
    </source>
</evidence>
<gene>
    <name evidence="2" type="ORF">A4A49_57087</name>
</gene>
<organism evidence="2 3">
    <name type="scientific">Nicotiana attenuata</name>
    <name type="common">Coyote tobacco</name>
    <dbReference type="NCBI Taxonomy" id="49451"/>
    <lineage>
        <taxon>Eukaryota</taxon>
        <taxon>Viridiplantae</taxon>
        <taxon>Streptophyta</taxon>
        <taxon>Embryophyta</taxon>
        <taxon>Tracheophyta</taxon>
        <taxon>Spermatophyta</taxon>
        <taxon>Magnoliopsida</taxon>
        <taxon>eudicotyledons</taxon>
        <taxon>Gunneridae</taxon>
        <taxon>Pentapetalae</taxon>
        <taxon>asterids</taxon>
        <taxon>lamiids</taxon>
        <taxon>Solanales</taxon>
        <taxon>Solanaceae</taxon>
        <taxon>Nicotianoideae</taxon>
        <taxon>Nicotianeae</taxon>
        <taxon>Nicotiana</taxon>
    </lineage>
</organism>
<sequence length="134" mass="15091">MAEGTRIKLMDEKLAKHDEVMEELTATCRELNETQTTIRGALEQIMDRLIVLEVAPARVADNANPQGDRLLPIPVRAAENVNPLGDGLLPVPGLDARANRILGWPVPPPKWELPCFEGNEPKVWLRKCERYFKL</sequence>
<comment type="caution">
    <text evidence="2">The sequence shown here is derived from an EMBL/GenBank/DDBJ whole genome shotgun (WGS) entry which is preliminary data.</text>
</comment>